<dbReference type="InterPro" id="IPR007235">
    <property type="entry name" value="Glyco_trans_28_C"/>
</dbReference>
<reference evidence="2" key="1">
    <citation type="submission" date="2020-11" db="EMBL/GenBank/DDBJ databases">
        <authorList>
            <person name="Kim M.K."/>
        </authorList>
    </citation>
    <scope>NUCLEOTIDE SEQUENCE</scope>
    <source>
        <strain evidence="2">BT350</strain>
    </source>
</reference>
<dbReference type="EMBL" id="JADQDO010000001">
    <property type="protein sequence ID" value="MBF9232002.1"/>
    <property type="molecule type" value="Genomic_DNA"/>
</dbReference>
<evidence type="ECO:0000259" key="1">
    <source>
        <dbReference type="Pfam" id="PF04101"/>
    </source>
</evidence>
<feature type="domain" description="Glycosyl transferase family 28 C-terminal" evidence="1">
    <location>
        <begin position="211"/>
        <end position="347"/>
    </location>
</feature>
<dbReference type="InterPro" id="IPR011330">
    <property type="entry name" value="Glyco_hydro/deAcase_b/a-brl"/>
</dbReference>
<dbReference type="Pfam" id="PF04101">
    <property type="entry name" value="Glyco_tran_28_C"/>
    <property type="match status" value="1"/>
</dbReference>
<dbReference type="Proteomes" id="UP000599312">
    <property type="component" value="Unassembled WGS sequence"/>
</dbReference>
<comment type="caution">
    <text evidence="2">The sequence shown here is derived from an EMBL/GenBank/DDBJ whole genome shotgun (WGS) entry which is preliminary data.</text>
</comment>
<proteinExistence type="predicted"/>
<name>A0A931BJ20_9HYPH</name>
<sequence length="643" mass="70222">MSMRVLIAVTHLLGAGHLTRAAALARAFAKAGHAITLVSGGSRIQLIALDGVSFVQLPPVKTVGTDFRALLDESGAPIDEKRLTERRDLLLKTFHATRPDILITELFPFGRRVLANEFGALVDEARRQSPPPLVLCSIRDILVAPTKPERVAEIHARLIRDYDAVLVHGDPRLAPLEASWPVDDEIRPLLRYTGYVDENDAPVPDDARNGIVVSGGSSAASLPLYRASIEAARLIPDRSWRILIGPGVAETDVQSLRAGAPPHASVERARPDFRALLSKAKLSVSQAGYNTVVDILRAGVRPVLVPFEAGHETEQRLRAERLKAIGLAEIIPEDILSPGRLAEAVRGGLARVSSEAPDLSLDGARQSVAIVEGIDLAAPARQRTFDWSQLSQAINRAKDRGCPIGFWWRDDDAVAHTPALERLLGLARRYDAGMALAAIPQALNPSLVQRLETEGNVFALVHGASHANYAPKGEKKAEFGDHRPVEAMADEAGQALQTAKAALGDKLLPVFVPPWNRISTGLVPFLPRKGYQALSTFKDRDTPHPTKNLLQINTHIDPIDWHGSRSLVEPERTVARLAEAVDRRVEGTADRNEPIGVLTHHLIHDDAIWSFCERLMAYFAASGIHFLRIDELFRNPDRITVGT</sequence>
<dbReference type="PANTHER" id="PTHR21015">
    <property type="entry name" value="UDP-N-ACETYLGLUCOSAMINE--N-ACETYLMURAMYL-(PENTAPEPTIDE) PYROPHOSPHORYL-UNDECAPRENOL N-ACETYLGLUCOSAMINE TRANSFERASE 1"/>
    <property type="match status" value="1"/>
</dbReference>
<dbReference type="PANTHER" id="PTHR21015:SF28">
    <property type="entry name" value="SLL1722 PROTEIN"/>
    <property type="match status" value="1"/>
</dbReference>
<accession>A0A931BJ20</accession>
<dbReference type="AlphaFoldDB" id="A0A931BJ20"/>
<keyword evidence="2" id="KW-0808">Transferase</keyword>
<dbReference type="InterPro" id="IPR049591">
    <property type="entry name" value="CE4_u4-like"/>
</dbReference>
<dbReference type="SUPFAM" id="SSF53756">
    <property type="entry name" value="UDP-Glycosyltransferase/glycogen phosphorylase"/>
    <property type="match status" value="1"/>
</dbReference>
<dbReference type="GO" id="GO:0005975">
    <property type="term" value="P:carbohydrate metabolic process"/>
    <property type="evidence" value="ECO:0007669"/>
    <property type="project" value="InterPro"/>
</dbReference>
<dbReference type="SUPFAM" id="SSF88713">
    <property type="entry name" value="Glycoside hydrolase/deacetylase"/>
    <property type="match status" value="1"/>
</dbReference>
<evidence type="ECO:0000313" key="3">
    <source>
        <dbReference type="Proteomes" id="UP000599312"/>
    </source>
</evidence>
<organism evidence="2 3">
    <name type="scientific">Microvirga alba</name>
    <dbReference type="NCBI Taxonomy" id="2791025"/>
    <lineage>
        <taxon>Bacteria</taxon>
        <taxon>Pseudomonadati</taxon>
        <taxon>Pseudomonadota</taxon>
        <taxon>Alphaproteobacteria</taxon>
        <taxon>Hyphomicrobiales</taxon>
        <taxon>Methylobacteriaceae</taxon>
        <taxon>Microvirga</taxon>
    </lineage>
</organism>
<dbReference type="CDD" id="cd10928">
    <property type="entry name" value="CE4_u4"/>
    <property type="match status" value="1"/>
</dbReference>
<keyword evidence="3" id="KW-1185">Reference proteome</keyword>
<dbReference type="Gene3D" id="3.20.20.370">
    <property type="entry name" value="Glycoside hydrolase/deacetylase"/>
    <property type="match status" value="1"/>
</dbReference>
<protein>
    <submittedName>
        <fullName evidence="2">Glycosyl transferase family 28</fullName>
    </submittedName>
</protein>
<dbReference type="Gene3D" id="3.40.50.2000">
    <property type="entry name" value="Glycogen Phosphorylase B"/>
    <property type="match status" value="2"/>
</dbReference>
<dbReference type="RefSeq" id="WP_196269989.1">
    <property type="nucleotide sequence ID" value="NZ_JADQDO010000001.1"/>
</dbReference>
<gene>
    <name evidence="2" type="ORF">I2H38_01280</name>
</gene>
<evidence type="ECO:0000313" key="2">
    <source>
        <dbReference type="EMBL" id="MBF9232002.1"/>
    </source>
</evidence>
<dbReference type="GO" id="GO:0016758">
    <property type="term" value="F:hexosyltransferase activity"/>
    <property type="evidence" value="ECO:0007669"/>
    <property type="project" value="InterPro"/>
</dbReference>